<dbReference type="InterPro" id="IPR020904">
    <property type="entry name" value="Sc_DH/Rdtase_CS"/>
</dbReference>
<evidence type="ECO:0000256" key="2">
    <source>
        <dbReference type="ARBA" id="ARBA00022857"/>
    </source>
</evidence>
<dbReference type="GO" id="GO:0016491">
    <property type="term" value="F:oxidoreductase activity"/>
    <property type="evidence" value="ECO:0007669"/>
    <property type="project" value="UniProtKB-KW"/>
</dbReference>
<dbReference type="Pfam" id="PF13561">
    <property type="entry name" value="adh_short_C2"/>
    <property type="match status" value="1"/>
</dbReference>
<dbReference type="InterPro" id="IPR002347">
    <property type="entry name" value="SDR_fam"/>
</dbReference>
<accession>A0AAW0RBS0</accession>
<dbReference type="SUPFAM" id="SSF51735">
    <property type="entry name" value="NAD(P)-binding Rossmann-fold domains"/>
    <property type="match status" value="1"/>
</dbReference>
<evidence type="ECO:0000313" key="4">
    <source>
        <dbReference type="EMBL" id="KAK8132262.1"/>
    </source>
</evidence>
<evidence type="ECO:0000256" key="3">
    <source>
        <dbReference type="ARBA" id="ARBA00023002"/>
    </source>
</evidence>
<dbReference type="Gene3D" id="3.40.50.720">
    <property type="entry name" value="NAD(P)-binding Rossmann-like Domain"/>
    <property type="match status" value="1"/>
</dbReference>
<dbReference type="EMBL" id="JAQQWP010000001">
    <property type="protein sequence ID" value="KAK8132262.1"/>
    <property type="molecule type" value="Genomic_DNA"/>
</dbReference>
<evidence type="ECO:0000313" key="5">
    <source>
        <dbReference type="Proteomes" id="UP001392437"/>
    </source>
</evidence>
<dbReference type="PANTHER" id="PTHR24321:SF14">
    <property type="entry name" value="SHORT-CHAIN TYPE DEHYDROGENASE_REDUCTASE BLR2146-RELATED"/>
    <property type="match status" value="1"/>
</dbReference>
<keyword evidence="5" id="KW-1185">Reference proteome</keyword>
<sequence length="254" mass="26258">MLEIFSVKGKRVVISGGARGLGSAIARVLVAEGAHVAIIDIQDEAGEKHAASLTAAGPGMAYYFHADVAKRDEAFAAMAGAVDVLGGLDALHNNAGVERAAPIEDIAEADVDLVFGVNVKGGGAAPAGRGGGAIVNFGSDTALMPFPASAVYSASKGALHSLTRSMAAAWAPHGIRVNTALPAAKTDMYYDTLAKMTDEERSLTTDELKRIILLGGEMGNVDDFTPMMVYLTSDASRFVTGQIMAVNGGMNFVR</sequence>
<dbReference type="CDD" id="cd05233">
    <property type="entry name" value="SDR_c"/>
    <property type="match status" value="1"/>
</dbReference>
<dbReference type="PROSITE" id="PS00061">
    <property type="entry name" value="ADH_SHORT"/>
    <property type="match status" value="1"/>
</dbReference>
<protein>
    <submittedName>
        <fullName evidence="4">NAD(P)-binding protein</fullName>
    </submittedName>
</protein>
<organism evidence="4 5">
    <name type="scientific">Apiospora kogelbergensis</name>
    <dbReference type="NCBI Taxonomy" id="1337665"/>
    <lineage>
        <taxon>Eukaryota</taxon>
        <taxon>Fungi</taxon>
        <taxon>Dikarya</taxon>
        <taxon>Ascomycota</taxon>
        <taxon>Pezizomycotina</taxon>
        <taxon>Sordariomycetes</taxon>
        <taxon>Xylariomycetidae</taxon>
        <taxon>Amphisphaeriales</taxon>
        <taxon>Apiosporaceae</taxon>
        <taxon>Apiospora</taxon>
    </lineage>
</organism>
<comment type="caution">
    <text evidence="4">The sequence shown here is derived from an EMBL/GenBank/DDBJ whole genome shotgun (WGS) entry which is preliminary data.</text>
</comment>
<dbReference type="Proteomes" id="UP001392437">
    <property type="component" value="Unassembled WGS sequence"/>
</dbReference>
<comment type="similarity">
    <text evidence="1">Belongs to the short-chain dehydrogenases/reductases (SDR) family.</text>
</comment>
<proteinExistence type="inferred from homology"/>
<dbReference type="InterPro" id="IPR036291">
    <property type="entry name" value="NAD(P)-bd_dom_sf"/>
</dbReference>
<evidence type="ECO:0000256" key="1">
    <source>
        <dbReference type="ARBA" id="ARBA00006484"/>
    </source>
</evidence>
<dbReference type="PANTHER" id="PTHR24321">
    <property type="entry name" value="DEHYDROGENASES, SHORT CHAIN"/>
    <property type="match status" value="1"/>
</dbReference>
<keyword evidence="2" id="KW-0521">NADP</keyword>
<dbReference type="FunFam" id="3.40.50.720:FF:000084">
    <property type="entry name" value="Short-chain dehydrogenase reductase"/>
    <property type="match status" value="1"/>
</dbReference>
<dbReference type="PRINTS" id="PR00081">
    <property type="entry name" value="GDHRDH"/>
</dbReference>
<reference evidence="4 5" key="1">
    <citation type="submission" date="2023-01" db="EMBL/GenBank/DDBJ databases">
        <title>Analysis of 21 Apiospora genomes using comparative genomics revels a genus with tremendous synthesis potential of carbohydrate active enzymes and secondary metabolites.</title>
        <authorList>
            <person name="Sorensen T."/>
        </authorList>
    </citation>
    <scope>NUCLEOTIDE SEQUENCE [LARGE SCALE GENOMIC DNA]</scope>
    <source>
        <strain evidence="4 5">CBS 117206</strain>
    </source>
</reference>
<gene>
    <name evidence="4" type="ORF">PG999_000435</name>
</gene>
<dbReference type="AlphaFoldDB" id="A0AAW0RBS0"/>
<keyword evidence="3" id="KW-0560">Oxidoreductase</keyword>
<name>A0AAW0RBS0_9PEZI</name>
<dbReference type="PRINTS" id="PR00080">
    <property type="entry name" value="SDRFAMILY"/>
</dbReference>